<dbReference type="CDD" id="cd01867">
    <property type="entry name" value="Rab8_Rab10_Rab13_like"/>
    <property type="match status" value="1"/>
</dbReference>
<comment type="similarity">
    <text evidence="2">Belongs to the small GTPase superfamily. Rab family.</text>
</comment>
<evidence type="ECO:0000256" key="2">
    <source>
        <dbReference type="ARBA" id="ARBA00006270"/>
    </source>
</evidence>
<dbReference type="GO" id="GO:0003924">
    <property type="term" value="F:GTPase activity"/>
    <property type="evidence" value="ECO:0007669"/>
    <property type="project" value="InterPro"/>
</dbReference>
<dbReference type="AlphaFoldDB" id="A0A6L2PAJ5"/>
<evidence type="ECO:0000256" key="7">
    <source>
        <dbReference type="ARBA" id="ARBA00023134"/>
    </source>
</evidence>
<evidence type="ECO:0000313" key="12">
    <source>
        <dbReference type="EMBL" id="GFG29356.1"/>
    </source>
</evidence>
<keyword evidence="7" id="KW-0342">GTP-binding</keyword>
<protein>
    <recommendedName>
        <fullName evidence="11">Ras-related protein Rab-13</fullName>
    </recommendedName>
</protein>
<keyword evidence="3" id="KW-0813">Transport</keyword>
<dbReference type="PROSITE" id="PS51421">
    <property type="entry name" value="RAS"/>
    <property type="match status" value="1"/>
</dbReference>
<evidence type="ECO:0000256" key="10">
    <source>
        <dbReference type="ARBA" id="ARBA00023289"/>
    </source>
</evidence>
<dbReference type="OrthoDB" id="9989112at2759"/>
<accession>A0A6L2PAJ5</accession>
<dbReference type="FunCoup" id="A0A6L2PAJ5">
    <property type="interactions" value="1040"/>
</dbReference>
<keyword evidence="5" id="KW-0547">Nucleotide-binding</keyword>
<dbReference type="PANTHER" id="PTHR47980">
    <property type="entry name" value="LD44762P"/>
    <property type="match status" value="1"/>
</dbReference>
<reference evidence="13" key="1">
    <citation type="submission" date="2020-01" db="EMBL/GenBank/DDBJ databases">
        <title>Draft genome sequence of the Termite Coptotermes fromosanus.</title>
        <authorList>
            <person name="Itakura S."/>
            <person name="Yosikawa Y."/>
            <person name="Umezawa K."/>
        </authorList>
    </citation>
    <scope>NUCLEOTIDE SEQUENCE [LARGE SCALE GENOMIC DNA]</scope>
</reference>
<dbReference type="Gene3D" id="3.40.50.300">
    <property type="entry name" value="P-loop containing nucleotide triphosphate hydrolases"/>
    <property type="match status" value="1"/>
</dbReference>
<keyword evidence="4" id="KW-1003">Cell membrane</keyword>
<dbReference type="PRINTS" id="PR00449">
    <property type="entry name" value="RASTRNSFRMNG"/>
</dbReference>
<keyword evidence="10" id="KW-0636">Prenylation</keyword>
<evidence type="ECO:0000256" key="3">
    <source>
        <dbReference type="ARBA" id="ARBA00022448"/>
    </source>
</evidence>
<evidence type="ECO:0000256" key="4">
    <source>
        <dbReference type="ARBA" id="ARBA00022475"/>
    </source>
</evidence>
<dbReference type="EMBL" id="BLKM01000133">
    <property type="protein sequence ID" value="GFG29356.1"/>
    <property type="molecule type" value="Genomic_DNA"/>
</dbReference>
<comment type="subcellular location">
    <subcellularLocation>
        <location evidence="1">Cell membrane</location>
        <topology evidence="1">Lipid-anchor</topology>
        <orientation evidence="1">Cytoplasmic side</orientation>
    </subcellularLocation>
</comment>
<dbReference type="InParanoid" id="A0A6L2PAJ5"/>
<evidence type="ECO:0000256" key="1">
    <source>
        <dbReference type="ARBA" id="ARBA00004342"/>
    </source>
</evidence>
<dbReference type="InterPro" id="IPR050305">
    <property type="entry name" value="Small_GTPase_Rab"/>
</dbReference>
<dbReference type="SMART" id="SM00175">
    <property type="entry name" value="RAB"/>
    <property type="match status" value="1"/>
</dbReference>
<evidence type="ECO:0000256" key="8">
    <source>
        <dbReference type="ARBA" id="ARBA00023136"/>
    </source>
</evidence>
<dbReference type="Proteomes" id="UP000502823">
    <property type="component" value="Unassembled WGS sequence"/>
</dbReference>
<dbReference type="SUPFAM" id="SSF52540">
    <property type="entry name" value="P-loop containing nucleoside triphosphate hydrolases"/>
    <property type="match status" value="1"/>
</dbReference>
<evidence type="ECO:0000256" key="5">
    <source>
        <dbReference type="ARBA" id="ARBA00022741"/>
    </source>
</evidence>
<dbReference type="Pfam" id="PF00071">
    <property type="entry name" value="Ras"/>
    <property type="match status" value="1"/>
</dbReference>
<dbReference type="SMART" id="SM00174">
    <property type="entry name" value="RHO"/>
    <property type="match status" value="1"/>
</dbReference>
<dbReference type="InterPro" id="IPR027417">
    <property type="entry name" value="P-loop_NTPase"/>
</dbReference>
<dbReference type="PROSITE" id="PS51420">
    <property type="entry name" value="RHO"/>
    <property type="match status" value="1"/>
</dbReference>
<dbReference type="PROSITE" id="PS51419">
    <property type="entry name" value="RAB"/>
    <property type="match status" value="1"/>
</dbReference>
<gene>
    <name evidence="12" type="ORF">Cfor_10215</name>
</gene>
<organism evidence="12 13">
    <name type="scientific">Coptotermes formosanus</name>
    <name type="common">Formosan subterranean termite</name>
    <dbReference type="NCBI Taxonomy" id="36987"/>
    <lineage>
        <taxon>Eukaryota</taxon>
        <taxon>Metazoa</taxon>
        <taxon>Ecdysozoa</taxon>
        <taxon>Arthropoda</taxon>
        <taxon>Hexapoda</taxon>
        <taxon>Insecta</taxon>
        <taxon>Pterygota</taxon>
        <taxon>Neoptera</taxon>
        <taxon>Polyneoptera</taxon>
        <taxon>Dictyoptera</taxon>
        <taxon>Blattodea</taxon>
        <taxon>Blattoidea</taxon>
        <taxon>Termitoidae</taxon>
        <taxon>Rhinotermitidae</taxon>
        <taxon>Coptotermes</taxon>
    </lineage>
</organism>
<dbReference type="SMART" id="SM00176">
    <property type="entry name" value="RAN"/>
    <property type="match status" value="1"/>
</dbReference>
<keyword evidence="9" id="KW-0449">Lipoprotein</keyword>
<dbReference type="GO" id="GO:0015031">
    <property type="term" value="P:protein transport"/>
    <property type="evidence" value="ECO:0007669"/>
    <property type="project" value="UniProtKB-KW"/>
</dbReference>
<keyword evidence="13" id="KW-1185">Reference proteome</keyword>
<evidence type="ECO:0000256" key="6">
    <source>
        <dbReference type="ARBA" id="ARBA00022927"/>
    </source>
</evidence>
<dbReference type="GO" id="GO:0005886">
    <property type="term" value="C:plasma membrane"/>
    <property type="evidence" value="ECO:0007669"/>
    <property type="project" value="UniProtKB-SubCell"/>
</dbReference>
<sequence length="217" mass="24841">MAKKTYDLLFKLLLIGDSGVGKTCILFRFSDDAFTTTFISTIGIDFKIKTVELRGKKIKLQIWDTAGQERFHTITTSYYRGAMGIMLVYDITNEKSFENIVKWLRNIDEHANEDVEKMILGNKNDMEEKRVVSRERGEACSVLEYRVMNDVLDLSQIAREHGIRFMETSAKANINIDRAFNELAEAILDKTAGKDPTEAPDRVLVDRRVDRGSNRCC</sequence>
<dbReference type="InterPro" id="IPR001806">
    <property type="entry name" value="Small_GTPase"/>
</dbReference>
<dbReference type="SMART" id="SM00177">
    <property type="entry name" value="ARF"/>
    <property type="match status" value="1"/>
</dbReference>
<evidence type="ECO:0000256" key="9">
    <source>
        <dbReference type="ARBA" id="ARBA00023288"/>
    </source>
</evidence>
<name>A0A6L2PAJ5_COPFO</name>
<proteinExistence type="inferred from homology"/>
<dbReference type="GO" id="GO:0005525">
    <property type="term" value="F:GTP binding"/>
    <property type="evidence" value="ECO:0007669"/>
    <property type="project" value="UniProtKB-KW"/>
</dbReference>
<dbReference type="NCBIfam" id="TIGR00231">
    <property type="entry name" value="small_GTP"/>
    <property type="match status" value="1"/>
</dbReference>
<evidence type="ECO:0000256" key="11">
    <source>
        <dbReference type="ARBA" id="ARBA00039501"/>
    </source>
</evidence>
<dbReference type="InterPro" id="IPR005225">
    <property type="entry name" value="Small_GTP-bd"/>
</dbReference>
<keyword evidence="8" id="KW-0472">Membrane</keyword>
<evidence type="ECO:0000313" key="13">
    <source>
        <dbReference type="Proteomes" id="UP000502823"/>
    </source>
</evidence>
<comment type="caution">
    <text evidence="12">The sequence shown here is derived from an EMBL/GenBank/DDBJ whole genome shotgun (WGS) entry which is preliminary data.</text>
</comment>
<dbReference type="FunFam" id="3.40.50.300:FF:000363">
    <property type="entry name" value="Secretion related GTPase srgA"/>
    <property type="match status" value="1"/>
</dbReference>
<keyword evidence="6" id="KW-0653">Protein transport</keyword>
<dbReference type="SMART" id="SM00173">
    <property type="entry name" value="RAS"/>
    <property type="match status" value="1"/>
</dbReference>